<dbReference type="PRINTS" id="PR00411">
    <property type="entry name" value="PNDRDTASEI"/>
</dbReference>
<dbReference type="Proteomes" id="UP000490060">
    <property type="component" value="Unassembled WGS sequence"/>
</dbReference>
<dbReference type="EMBL" id="OENE01000015">
    <property type="protein sequence ID" value="SOU88581.1"/>
    <property type="molecule type" value="Genomic_DNA"/>
</dbReference>
<evidence type="ECO:0000256" key="1">
    <source>
        <dbReference type="ARBA" id="ARBA00023002"/>
    </source>
</evidence>
<dbReference type="PANTHER" id="PTHR43539">
    <property type="entry name" value="FLAVIN-BINDING MONOOXYGENASE-LIKE PROTEIN (AFU_ORTHOLOGUE AFUA_4G09220)"/>
    <property type="match status" value="1"/>
</dbReference>
<gene>
    <name evidence="2" type="primary">czcO</name>
    <name evidence="2" type="ORF">TNO010_220017</name>
</gene>
<dbReference type="RefSeq" id="WP_058885564.1">
    <property type="nucleotide sequence ID" value="NZ_JAJHTN010000001.1"/>
</dbReference>
<dbReference type="PRINTS" id="PR00368">
    <property type="entry name" value="FADPNR"/>
</dbReference>
<reference evidence="2 3" key="1">
    <citation type="submission" date="2017-11" db="EMBL/GenBank/DDBJ databases">
        <authorList>
            <person name="Duchaud E."/>
        </authorList>
    </citation>
    <scope>NUCLEOTIDE SEQUENCE [LARGE SCALE GENOMIC DNA]</scope>
    <source>
        <strain evidence="2 3">TNO010</strain>
    </source>
</reference>
<accession>A0A2I2M7R3</accession>
<protein>
    <submittedName>
        <fullName evidence="2">Uncharacterized oxidoreductase CzcO</fullName>
        <ecNumber evidence="2">1.-.-.-</ecNumber>
    </submittedName>
</protein>
<dbReference type="InterPro" id="IPR050982">
    <property type="entry name" value="Auxin_biosynth/cation_transpt"/>
</dbReference>
<dbReference type="InterPro" id="IPR036188">
    <property type="entry name" value="FAD/NAD-bd_sf"/>
</dbReference>
<dbReference type="Gene3D" id="3.50.50.60">
    <property type="entry name" value="FAD/NAD(P)-binding domain"/>
    <property type="match status" value="1"/>
</dbReference>
<dbReference type="PANTHER" id="PTHR43539:SF78">
    <property type="entry name" value="FLAVIN-CONTAINING MONOOXYGENASE"/>
    <property type="match status" value="1"/>
</dbReference>
<evidence type="ECO:0000313" key="3">
    <source>
        <dbReference type="Proteomes" id="UP000490060"/>
    </source>
</evidence>
<dbReference type="AlphaFoldDB" id="A0A2I2M7R3"/>
<evidence type="ECO:0000313" key="2">
    <source>
        <dbReference type="EMBL" id="SOU88581.1"/>
    </source>
</evidence>
<dbReference type="Pfam" id="PF13738">
    <property type="entry name" value="Pyr_redox_3"/>
    <property type="match status" value="1"/>
</dbReference>
<dbReference type="GO" id="GO:0004497">
    <property type="term" value="F:monooxygenase activity"/>
    <property type="evidence" value="ECO:0007669"/>
    <property type="project" value="TreeGrafter"/>
</dbReference>
<dbReference type="EC" id="1.-.-.-" evidence="2"/>
<dbReference type="GeneID" id="86817462"/>
<dbReference type="GO" id="GO:0050660">
    <property type="term" value="F:flavin adenine dinucleotide binding"/>
    <property type="evidence" value="ECO:0007669"/>
    <property type="project" value="TreeGrafter"/>
</dbReference>
<name>A0A2I2M7R3_9FLAO</name>
<organism evidence="2 3">
    <name type="scientific">Tenacibaculum finnmarkense genomovar ulcerans</name>
    <dbReference type="NCBI Taxonomy" id="2781388"/>
    <lineage>
        <taxon>Bacteria</taxon>
        <taxon>Pseudomonadati</taxon>
        <taxon>Bacteroidota</taxon>
        <taxon>Flavobacteriia</taxon>
        <taxon>Flavobacteriales</taxon>
        <taxon>Flavobacteriaceae</taxon>
        <taxon>Tenacibaculum</taxon>
        <taxon>Tenacibaculum finnmarkense</taxon>
    </lineage>
</organism>
<dbReference type="SUPFAM" id="SSF51905">
    <property type="entry name" value="FAD/NAD(P)-binding domain"/>
    <property type="match status" value="1"/>
</dbReference>
<proteinExistence type="predicted"/>
<sequence length="346" mass="38713">MLDYVVIGGAQAGLSMAYHLKKIGKKFIVLDGEKEIGASWLNRWDSLKLFTPTEYNHLPGFKFDAPKGHYPTKVEVSDYFKNYVKKFDINVQLNTLVTSVKKNENGFLVGYKEGEIQTKNVIVATGPFHIPYTPPCHTKISESVLQMHSNFYKNGSQLQNGDALVVGGGDSGYQILNELSKDGSRTVYFSGNTNVKSLPQQFLGKTLWWWFTLIGFLSYSKYSWIGKKINSSIQPVIGTDVKEILSRENVIAVGRTNSASNTDITFEKQTVSSIKNIVWATGYRPNFSWIESLELDKDGYPKNYRGVSTIEGLYFIGLPWMFTRGSATLGGVANDASYLADIIKNK</sequence>
<keyword evidence="1 2" id="KW-0560">Oxidoreductase</keyword>